<protein>
    <submittedName>
        <fullName evidence="1">Uncharacterized protein</fullName>
    </submittedName>
</protein>
<reference evidence="1 2" key="1">
    <citation type="submission" date="2019-04" db="EMBL/GenBank/DDBJ databases">
        <title>Isolation and identification of Cellulomonas shaoxiangyii sp. Nov. isolated from feces of the Tibetan antelopes (Pantholops hodgsonii) in the Qinghai-Tibet plateau of China.</title>
        <authorList>
            <person name="Tian Z."/>
        </authorList>
    </citation>
    <scope>NUCLEOTIDE SEQUENCE [LARGE SCALE GENOMIC DNA]</scope>
    <source>
        <strain evidence="1 2">Z28</strain>
    </source>
</reference>
<dbReference type="Proteomes" id="UP000296469">
    <property type="component" value="Chromosome"/>
</dbReference>
<evidence type="ECO:0000313" key="2">
    <source>
        <dbReference type="Proteomes" id="UP000296469"/>
    </source>
</evidence>
<name>A0A4P7SHG5_9CELL</name>
<proteinExistence type="predicted"/>
<dbReference type="EMBL" id="CP039291">
    <property type="protein sequence ID" value="QCB92546.1"/>
    <property type="molecule type" value="Genomic_DNA"/>
</dbReference>
<dbReference type="RefSeq" id="WP_135973530.1">
    <property type="nucleotide sequence ID" value="NZ_CP039291.1"/>
</dbReference>
<dbReference type="OrthoDB" id="9929265at2"/>
<evidence type="ECO:0000313" key="1">
    <source>
        <dbReference type="EMBL" id="QCB92546.1"/>
    </source>
</evidence>
<gene>
    <name evidence="1" type="ORF">E5225_02245</name>
</gene>
<dbReference type="KEGG" id="celz:E5225_02245"/>
<organism evidence="1 2">
    <name type="scientific">Cellulomonas shaoxiangyii</name>
    <dbReference type="NCBI Taxonomy" id="2566013"/>
    <lineage>
        <taxon>Bacteria</taxon>
        <taxon>Bacillati</taxon>
        <taxon>Actinomycetota</taxon>
        <taxon>Actinomycetes</taxon>
        <taxon>Micrococcales</taxon>
        <taxon>Cellulomonadaceae</taxon>
        <taxon>Cellulomonas</taxon>
    </lineage>
</organism>
<keyword evidence="2" id="KW-1185">Reference proteome</keyword>
<sequence length="108" mass="11118">MHRITATSALTHAACVLLRTSETVTATLHRDGPTLVAHVFTVDGVTTLAWPSDPVLDAMLAPGTAYDAGLAAVLLDEATGDVLVTLDGPDGDLWMAIPGAAVRAALTR</sequence>
<dbReference type="AlphaFoldDB" id="A0A4P7SHG5"/>
<accession>A0A4P7SHG5</accession>